<accession>A0ABU4CCX9</accession>
<name>A0ABU4CCX9_RHOJO</name>
<evidence type="ECO:0000313" key="1">
    <source>
        <dbReference type="EMBL" id="MDV6281404.1"/>
    </source>
</evidence>
<dbReference type="Proteomes" id="UP001185737">
    <property type="component" value="Unassembled WGS sequence"/>
</dbReference>
<dbReference type="Pfam" id="PF04228">
    <property type="entry name" value="Zn_peptidase"/>
    <property type="match status" value="1"/>
</dbReference>
<keyword evidence="2" id="KW-1185">Reference proteome</keyword>
<dbReference type="RefSeq" id="WP_317568459.1">
    <property type="nucleotide sequence ID" value="NZ_JAWLKA010000006.1"/>
</dbReference>
<comment type="caution">
    <text evidence="1">The sequence shown here is derived from an EMBL/GenBank/DDBJ whole genome shotgun (WGS) entry which is preliminary data.</text>
</comment>
<protein>
    <submittedName>
        <fullName evidence="1">Neutral zinc metallopeptidase</fullName>
    </submittedName>
</protein>
<sequence length="297" mass="31425">MVFPGNRLLNTEHLAGHETSARESRIHMNHISSATKPATRASSVGAVAKKVAAGVALAGAALASALTFSAPVHAQSAGPQAISAKSACSVAGDLDGAFTGSSQMLGYLECVLPEIEGWIDQQYLNMPHPSSYRFVPRGMRGSTRAGCPFDENALQYCLGDQAVFLGEAAVWRLYRGIGDAAPALVVAHELTHHFQNQIGMRSATTANEQIRYENQADCGAGAFMAYARQQGLLGGNDDVRELATALVEVGESEGPRQSHGTVEQRLKSFYLAYSSSLQSPMVACNAFVPETPIIGVS</sequence>
<reference evidence="1 2" key="1">
    <citation type="submission" date="2023-10" db="EMBL/GenBank/DDBJ databases">
        <title>Development of a sustainable strategy for remediation of hydrocarbon-contaminated territories based on the waste exchange concept.</title>
        <authorList>
            <person name="Krivoruchko A."/>
        </authorList>
    </citation>
    <scope>NUCLEOTIDE SEQUENCE [LARGE SCALE GENOMIC DNA]</scope>
    <source>
        <strain evidence="1 2">IEGM 60</strain>
    </source>
</reference>
<dbReference type="InterPro" id="IPR007343">
    <property type="entry name" value="Uncharacterised_pept_Zn_put"/>
</dbReference>
<evidence type="ECO:0000313" key="2">
    <source>
        <dbReference type="Proteomes" id="UP001185737"/>
    </source>
</evidence>
<gene>
    <name evidence="1" type="ORF">R3Q59_12875</name>
</gene>
<dbReference type="EMBL" id="JAWLKA010000006">
    <property type="protein sequence ID" value="MDV6281404.1"/>
    <property type="molecule type" value="Genomic_DNA"/>
</dbReference>
<organism evidence="1 2">
    <name type="scientific">Rhodococcus jostii</name>
    <dbReference type="NCBI Taxonomy" id="132919"/>
    <lineage>
        <taxon>Bacteria</taxon>
        <taxon>Bacillati</taxon>
        <taxon>Actinomycetota</taxon>
        <taxon>Actinomycetes</taxon>
        <taxon>Mycobacteriales</taxon>
        <taxon>Nocardiaceae</taxon>
        <taxon>Rhodococcus</taxon>
    </lineage>
</organism>
<proteinExistence type="predicted"/>